<dbReference type="Gene3D" id="2.30.110.10">
    <property type="entry name" value="Electron Transport, Fmn-binding Protein, Chain A"/>
    <property type="match status" value="1"/>
</dbReference>
<feature type="domain" description="Pyridoxamine 5'-phosphate oxidase N-terminal" evidence="1">
    <location>
        <begin position="9"/>
        <end position="129"/>
    </location>
</feature>
<name>A0ABQ1PYZ7_9GAMM</name>
<sequence>MEQFKELNNKLMDFIRAQHLFFVGTAGAEGLVNVSPKGLDSLRIVNPSEVAWLNLTGSGNESAAHVLENGRMTIMFCSFDKQPLILRLYGEAEVVHPRNQAWKSLSELFPPHPGARQVFRLRISLITTSCGYAVPHYDFQGERATLTRWAEKRGEHGVEQYWREKNQLSLDGKITGILPGQSNL</sequence>
<dbReference type="Proteomes" id="UP000638188">
    <property type="component" value="Unassembled WGS sequence"/>
</dbReference>
<reference evidence="3" key="1">
    <citation type="journal article" date="2019" name="Int. J. Syst. Evol. Microbiol.">
        <title>The Global Catalogue of Microorganisms (GCM) 10K type strain sequencing project: providing services to taxonomists for standard genome sequencing and annotation.</title>
        <authorList>
            <consortium name="The Broad Institute Genomics Platform"/>
            <consortium name="The Broad Institute Genome Sequencing Center for Infectious Disease"/>
            <person name="Wu L."/>
            <person name="Ma J."/>
        </authorList>
    </citation>
    <scope>NUCLEOTIDE SEQUENCE [LARGE SCALE GENOMIC DNA]</scope>
    <source>
        <strain evidence="3">CGMCC 1.12482</strain>
    </source>
</reference>
<proteinExistence type="predicted"/>
<dbReference type="EMBL" id="BMFF01000006">
    <property type="protein sequence ID" value="GGD07820.1"/>
    <property type="molecule type" value="Genomic_DNA"/>
</dbReference>
<dbReference type="InterPro" id="IPR011576">
    <property type="entry name" value="Pyridox_Oxase_N"/>
</dbReference>
<dbReference type="PANTHER" id="PTHR39336:SF1">
    <property type="entry name" value="PYRIDOXAMINE PHOSPHATE OXIDASE FAMILY PROTEIN (AFU_ORTHOLOGUE AFUA_6G11440)"/>
    <property type="match status" value="1"/>
</dbReference>
<organism evidence="2 3">
    <name type="scientific">Halopseudomonas salina</name>
    <dbReference type="NCBI Taxonomy" id="1323744"/>
    <lineage>
        <taxon>Bacteria</taxon>
        <taxon>Pseudomonadati</taxon>
        <taxon>Pseudomonadota</taxon>
        <taxon>Gammaproteobacteria</taxon>
        <taxon>Pseudomonadales</taxon>
        <taxon>Pseudomonadaceae</taxon>
        <taxon>Halopseudomonas</taxon>
    </lineage>
</organism>
<evidence type="ECO:0000313" key="3">
    <source>
        <dbReference type="Proteomes" id="UP000638188"/>
    </source>
</evidence>
<dbReference type="Pfam" id="PF01243">
    <property type="entry name" value="PNPOx_N"/>
    <property type="match status" value="1"/>
</dbReference>
<dbReference type="PANTHER" id="PTHR39336">
    <property type="entry name" value="PYRIDOXAMINE PHOSPHATE OXIDASE FAMILY PROTEIN (AFU_ORTHOLOGUE AFUA_6G11440)"/>
    <property type="match status" value="1"/>
</dbReference>
<keyword evidence="3" id="KW-1185">Reference proteome</keyword>
<evidence type="ECO:0000259" key="1">
    <source>
        <dbReference type="Pfam" id="PF01243"/>
    </source>
</evidence>
<comment type="caution">
    <text evidence="2">The sequence shown here is derived from an EMBL/GenBank/DDBJ whole genome shotgun (WGS) entry which is preliminary data.</text>
</comment>
<gene>
    <name evidence="2" type="ORF">GCM10007418_28610</name>
</gene>
<dbReference type="RefSeq" id="WP_150278748.1">
    <property type="nucleotide sequence ID" value="NZ_BMFF01000006.1"/>
</dbReference>
<dbReference type="InterPro" id="IPR012349">
    <property type="entry name" value="Split_barrel_FMN-bd"/>
</dbReference>
<protein>
    <submittedName>
        <fullName evidence="2">Pyridoxamine 5'-phosphate oxidase</fullName>
    </submittedName>
</protein>
<accession>A0ABQ1PYZ7</accession>
<dbReference type="SUPFAM" id="SSF50475">
    <property type="entry name" value="FMN-binding split barrel"/>
    <property type="match status" value="1"/>
</dbReference>
<evidence type="ECO:0000313" key="2">
    <source>
        <dbReference type="EMBL" id="GGD07820.1"/>
    </source>
</evidence>